<feature type="transmembrane region" description="Helical" evidence="1">
    <location>
        <begin position="50"/>
        <end position="73"/>
    </location>
</feature>
<sequence>MTIWDGLIWSGSAITVLGLIALGWCILTVIRARRSGASEEALRQTMRRVVAVNMAALCASVLGLMLVVLGIMLGK</sequence>
<protein>
    <submittedName>
        <fullName evidence="2">Uncharacterized protein</fullName>
    </submittedName>
</protein>
<dbReference type="Proteomes" id="UP000316225">
    <property type="component" value="Unassembled WGS sequence"/>
</dbReference>
<name>A0A562P0X7_9RHOB</name>
<dbReference type="RefSeq" id="WP_145395760.1">
    <property type="nucleotide sequence ID" value="NZ_VLKU01000001.1"/>
</dbReference>
<evidence type="ECO:0000313" key="3">
    <source>
        <dbReference type="Proteomes" id="UP000316225"/>
    </source>
</evidence>
<reference evidence="2 3" key="1">
    <citation type="journal article" date="2015" name="Stand. Genomic Sci.">
        <title>Genomic Encyclopedia of Bacterial and Archaeal Type Strains, Phase III: the genomes of soil and plant-associated and newly described type strains.</title>
        <authorList>
            <person name="Whitman W.B."/>
            <person name="Woyke T."/>
            <person name="Klenk H.P."/>
            <person name="Zhou Y."/>
            <person name="Lilburn T.G."/>
            <person name="Beck B.J."/>
            <person name="De Vos P."/>
            <person name="Vandamme P."/>
            <person name="Eisen J.A."/>
            <person name="Garrity G."/>
            <person name="Hugenholtz P."/>
            <person name="Kyrpides N.C."/>
        </authorList>
    </citation>
    <scope>NUCLEOTIDE SEQUENCE [LARGE SCALE GENOMIC DNA]</scope>
    <source>
        <strain evidence="2 3">CGMCC 1.5364</strain>
    </source>
</reference>
<dbReference type="AlphaFoldDB" id="A0A562P0X7"/>
<accession>A0A562P0X7</accession>
<keyword evidence="3" id="KW-1185">Reference proteome</keyword>
<keyword evidence="1" id="KW-0472">Membrane</keyword>
<organism evidence="2 3">
    <name type="scientific">Paracoccus sulfuroxidans</name>
    <dbReference type="NCBI Taxonomy" id="384678"/>
    <lineage>
        <taxon>Bacteria</taxon>
        <taxon>Pseudomonadati</taxon>
        <taxon>Pseudomonadota</taxon>
        <taxon>Alphaproteobacteria</taxon>
        <taxon>Rhodobacterales</taxon>
        <taxon>Paracoccaceae</taxon>
        <taxon>Paracoccus</taxon>
    </lineage>
</organism>
<gene>
    <name evidence="2" type="ORF">IQ24_00106</name>
</gene>
<dbReference type="EMBL" id="VLKU01000001">
    <property type="protein sequence ID" value="TWI37973.1"/>
    <property type="molecule type" value="Genomic_DNA"/>
</dbReference>
<proteinExistence type="predicted"/>
<feature type="transmembrane region" description="Helical" evidence="1">
    <location>
        <begin position="6"/>
        <end position="30"/>
    </location>
</feature>
<dbReference type="OrthoDB" id="7875737at2"/>
<keyword evidence="1" id="KW-1133">Transmembrane helix</keyword>
<evidence type="ECO:0000256" key="1">
    <source>
        <dbReference type="SAM" id="Phobius"/>
    </source>
</evidence>
<evidence type="ECO:0000313" key="2">
    <source>
        <dbReference type="EMBL" id="TWI37973.1"/>
    </source>
</evidence>
<keyword evidence="1" id="KW-0812">Transmembrane</keyword>
<comment type="caution">
    <text evidence="2">The sequence shown here is derived from an EMBL/GenBank/DDBJ whole genome shotgun (WGS) entry which is preliminary data.</text>
</comment>